<dbReference type="GeneID" id="39578627"/>
<feature type="transmembrane region" description="Helical" evidence="7">
    <location>
        <begin position="71"/>
        <end position="88"/>
    </location>
</feature>
<evidence type="ECO:0000256" key="1">
    <source>
        <dbReference type="ARBA" id="ARBA00004141"/>
    </source>
</evidence>
<dbReference type="GO" id="GO:0016020">
    <property type="term" value="C:membrane"/>
    <property type="evidence" value="ECO:0007669"/>
    <property type="project" value="UniProtKB-SubCell"/>
</dbReference>
<dbReference type="Proteomes" id="UP000272025">
    <property type="component" value="Unassembled WGS sequence"/>
</dbReference>
<comment type="subcellular location">
    <subcellularLocation>
        <location evidence="1">Membrane</location>
        <topology evidence="1">Multi-pass membrane protein</topology>
    </subcellularLocation>
</comment>
<comment type="similarity">
    <text evidence="5">Belongs to the SAT4 family.</text>
</comment>
<keyword evidence="4 7" id="KW-0472">Membrane</keyword>
<organism evidence="9 10">
    <name type="scientific">Sodiomyces alkalinus (strain CBS 110278 / VKM F-3762 / F11)</name>
    <name type="common">Alkaliphilic filamentous fungus</name>
    <dbReference type="NCBI Taxonomy" id="1314773"/>
    <lineage>
        <taxon>Eukaryota</taxon>
        <taxon>Fungi</taxon>
        <taxon>Dikarya</taxon>
        <taxon>Ascomycota</taxon>
        <taxon>Pezizomycotina</taxon>
        <taxon>Sordariomycetes</taxon>
        <taxon>Hypocreomycetidae</taxon>
        <taxon>Glomerellales</taxon>
        <taxon>Plectosphaerellaceae</taxon>
        <taxon>Sodiomyces</taxon>
    </lineage>
</organism>
<reference evidence="9 10" key="1">
    <citation type="journal article" date="2018" name="Mol. Ecol.">
        <title>The obligate alkalophilic soda-lake fungus Sodiomyces alkalinus has shifted to a protein diet.</title>
        <authorList>
            <person name="Grum-Grzhimaylo A.A."/>
            <person name="Falkoski D.L."/>
            <person name="van den Heuvel J."/>
            <person name="Valero-Jimenez C.A."/>
            <person name="Min B."/>
            <person name="Choi I.G."/>
            <person name="Lipzen A."/>
            <person name="Daum C.G."/>
            <person name="Aanen D.K."/>
            <person name="Tsang A."/>
            <person name="Henrissat B."/>
            <person name="Bilanenko E.N."/>
            <person name="de Vries R.P."/>
            <person name="van Kan J.A.L."/>
            <person name="Grigoriev I.V."/>
            <person name="Debets A.J.M."/>
        </authorList>
    </citation>
    <scope>NUCLEOTIDE SEQUENCE [LARGE SCALE GENOMIC DNA]</scope>
    <source>
        <strain evidence="9 10">F11</strain>
    </source>
</reference>
<evidence type="ECO:0000313" key="10">
    <source>
        <dbReference type="Proteomes" id="UP000272025"/>
    </source>
</evidence>
<keyword evidence="3 7" id="KW-1133">Transmembrane helix</keyword>
<feature type="transmembrane region" description="Helical" evidence="7">
    <location>
        <begin position="197"/>
        <end position="217"/>
    </location>
</feature>
<feature type="transmembrane region" description="Helical" evidence="7">
    <location>
        <begin position="318"/>
        <end position="337"/>
    </location>
</feature>
<gene>
    <name evidence="9" type="ORF">SODALDRAFT_326371</name>
</gene>
<evidence type="ECO:0000256" key="5">
    <source>
        <dbReference type="ARBA" id="ARBA00038359"/>
    </source>
</evidence>
<dbReference type="PANTHER" id="PTHR33048:SF2">
    <property type="entry name" value="SRPK"/>
    <property type="match status" value="1"/>
</dbReference>
<feature type="region of interest" description="Disordered" evidence="6">
    <location>
        <begin position="345"/>
        <end position="415"/>
    </location>
</feature>
<dbReference type="PANTHER" id="PTHR33048">
    <property type="entry name" value="PTH11-LIKE INTEGRAL MEMBRANE PROTEIN (AFU_ORTHOLOGUE AFUA_5G11245)"/>
    <property type="match status" value="1"/>
</dbReference>
<name>A0A3N2Q6E9_SODAK</name>
<keyword evidence="2 7" id="KW-0812">Transmembrane</keyword>
<dbReference type="RefSeq" id="XP_028470001.1">
    <property type="nucleotide sequence ID" value="XM_028610149.1"/>
</dbReference>
<evidence type="ECO:0000256" key="2">
    <source>
        <dbReference type="ARBA" id="ARBA00022692"/>
    </source>
</evidence>
<dbReference type="OrthoDB" id="2988756at2759"/>
<feature type="compositionally biased region" description="Basic and acidic residues" evidence="6">
    <location>
        <begin position="348"/>
        <end position="369"/>
    </location>
</feature>
<evidence type="ECO:0000256" key="4">
    <source>
        <dbReference type="ARBA" id="ARBA00023136"/>
    </source>
</evidence>
<evidence type="ECO:0000313" key="9">
    <source>
        <dbReference type="EMBL" id="ROT42195.1"/>
    </source>
</evidence>
<dbReference type="Pfam" id="PF20684">
    <property type="entry name" value="Fung_rhodopsin"/>
    <property type="match status" value="1"/>
</dbReference>
<evidence type="ECO:0000256" key="6">
    <source>
        <dbReference type="SAM" id="MobiDB-lite"/>
    </source>
</evidence>
<evidence type="ECO:0000259" key="8">
    <source>
        <dbReference type="Pfam" id="PF20684"/>
    </source>
</evidence>
<dbReference type="InterPro" id="IPR052337">
    <property type="entry name" value="SAT4-like"/>
</dbReference>
<dbReference type="STRING" id="1314773.A0A3N2Q6E9"/>
<protein>
    <recommendedName>
        <fullName evidence="8">Rhodopsin domain-containing protein</fullName>
    </recommendedName>
</protein>
<accession>A0A3N2Q6E9</accession>
<keyword evidence="10" id="KW-1185">Reference proteome</keyword>
<evidence type="ECO:0000256" key="3">
    <source>
        <dbReference type="ARBA" id="ARBA00022989"/>
    </source>
</evidence>
<feature type="domain" description="Rhodopsin" evidence="8">
    <location>
        <begin position="85"/>
        <end position="335"/>
    </location>
</feature>
<dbReference type="EMBL" id="ML119051">
    <property type="protein sequence ID" value="ROT42195.1"/>
    <property type="molecule type" value="Genomic_DNA"/>
</dbReference>
<dbReference type="InterPro" id="IPR049326">
    <property type="entry name" value="Rhodopsin_dom_fungi"/>
</dbReference>
<feature type="transmembrane region" description="Helical" evidence="7">
    <location>
        <begin position="276"/>
        <end position="298"/>
    </location>
</feature>
<feature type="transmembrane region" description="Helical" evidence="7">
    <location>
        <begin position="160"/>
        <end position="182"/>
    </location>
</feature>
<sequence length="415" mass="46700">MQSYRLRNSRRSRDGEPKRFDNSEFRHDFLDFCSIAPRRTPYSFLSCFFESHNAHDENSEAPSMNSSTVEIFVFLSLGLFIILFRLFGRVYMVGWRGMRADDYLMLVNMLPYTANAVLADTVEGVTHGLTNSNMSDAERRALSPESEEYAMRVLGSKIQVAGWTMYVTANWIIKSSMCAFYLRLTTGVQGYRTMLDISFALIAASYIALMGCVLFACHPMERHWQIYPDPGNVCYPAISKAVIYTNATLNSITDLYLIVLPLPMLWMVKLPKLKKLGLAVLFSGAFFVIAACLLRSIITLRNKVNGPVEGAMWSVRECFVAVTIANLPVLWAFFRLWPNPFRPRRTRLGSDESRGRQESGSGRSEEGGGRRASQQRKPQSHRADVGETDLEMNGSETSGHDSGSMAPLREPLGTP</sequence>
<evidence type="ECO:0000256" key="7">
    <source>
        <dbReference type="SAM" id="Phobius"/>
    </source>
</evidence>
<proteinExistence type="inferred from homology"/>
<dbReference type="AlphaFoldDB" id="A0A3N2Q6E9"/>